<dbReference type="InterPro" id="IPR045997">
    <property type="entry name" value="DUF5953"/>
</dbReference>
<organism evidence="1 2">
    <name type="scientific">Chitinophaga pinensis</name>
    <dbReference type="NCBI Taxonomy" id="79329"/>
    <lineage>
        <taxon>Bacteria</taxon>
        <taxon>Pseudomonadati</taxon>
        <taxon>Bacteroidota</taxon>
        <taxon>Chitinophagia</taxon>
        <taxon>Chitinophagales</taxon>
        <taxon>Chitinophagaceae</taxon>
        <taxon>Chitinophaga</taxon>
    </lineage>
</organism>
<dbReference type="RefSeq" id="WP_146305662.1">
    <property type="nucleotide sequence ID" value="NZ_VOHS01000011.1"/>
</dbReference>
<dbReference type="OrthoDB" id="636763at2"/>
<sequence length="274" mass="31459">MSLHVSTLQLFRRKEAASLPRFLDLVQTCNDHSEATRLQYVYDGNVYNEYISPAALEKAFADLEQYWNKGDYDKDVILFTDKEHPLFSLVHTDPFEYTHEDTAAFTFNGGRPLLQPQGHFSYETFHAFFIAAIDAYQATYAAVYDTDLETLISFASFYGEVEIDEEISTPEIVLETPDQLTARIGRVISPELFNPLEIPPAIYWFNYWNEAQVKAVGEEKIKQAPFEVIEKRADGGYILVVQKENFDTHNTAHLERLAALYDHFDLYALQQGNA</sequence>
<evidence type="ECO:0000313" key="1">
    <source>
        <dbReference type="EMBL" id="TWW00067.1"/>
    </source>
</evidence>
<name>A0A5C6LU10_9BACT</name>
<protein>
    <submittedName>
        <fullName evidence="1">Uncharacterized protein</fullName>
    </submittedName>
</protein>
<dbReference type="AlphaFoldDB" id="A0A5C6LU10"/>
<evidence type="ECO:0000313" key="2">
    <source>
        <dbReference type="Proteomes" id="UP000318815"/>
    </source>
</evidence>
<dbReference type="EMBL" id="VOHS01000011">
    <property type="protein sequence ID" value="TWW00067.1"/>
    <property type="molecule type" value="Genomic_DNA"/>
</dbReference>
<dbReference type="Proteomes" id="UP000318815">
    <property type="component" value="Unassembled WGS sequence"/>
</dbReference>
<dbReference type="Pfam" id="PF19378">
    <property type="entry name" value="DUF5953"/>
    <property type="match status" value="1"/>
</dbReference>
<keyword evidence="2" id="KW-1185">Reference proteome</keyword>
<comment type="caution">
    <text evidence="1">The sequence shown here is derived from an EMBL/GenBank/DDBJ whole genome shotgun (WGS) entry which is preliminary data.</text>
</comment>
<accession>A0A5C6LU10</accession>
<reference evidence="1 2" key="1">
    <citation type="submission" date="2019-08" db="EMBL/GenBank/DDBJ databases">
        <title>Whole genome sequencing of chitin degrading bacteria Chitinophaga pinensis YS16.</title>
        <authorList>
            <person name="Singh R.P."/>
            <person name="Manchanda G."/>
            <person name="Maurya I.K."/>
            <person name="Joshi N.K."/>
            <person name="Srivastava A.K."/>
        </authorList>
    </citation>
    <scope>NUCLEOTIDE SEQUENCE [LARGE SCALE GENOMIC DNA]</scope>
    <source>
        <strain evidence="1 2">YS-16</strain>
    </source>
</reference>
<proteinExistence type="predicted"/>
<gene>
    <name evidence="1" type="ORF">FEF09_13815</name>
</gene>